<dbReference type="InterPro" id="IPR050967">
    <property type="entry name" value="Thiamine_Salvage_TenA"/>
</dbReference>
<evidence type="ECO:0000313" key="1">
    <source>
        <dbReference type="EMBL" id="KAJ0404592.1"/>
    </source>
</evidence>
<name>A0AAD5M6F2_PYTIN</name>
<dbReference type="AlphaFoldDB" id="A0AAD5M6F2"/>
<protein>
    <submittedName>
        <fullName evidence="1">Uncharacterized protein</fullName>
    </submittedName>
</protein>
<proteinExistence type="predicted"/>
<dbReference type="SUPFAM" id="SSF56784">
    <property type="entry name" value="HAD-like"/>
    <property type="match status" value="1"/>
</dbReference>
<dbReference type="PANTHER" id="PTHR43198:SF2">
    <property type="entry name" value="SI:CH1073-67J19.1-RELATED"/>
    <property type="match status" value="1"/>
</dbReference>
<organism evidence="1 2">
    <name type="scientific">Pythium insidiosum</name>
    <name type="common">Pythiosis disease agent</name>
    <dbReference type="NCBI Taxonomy" id="114742"/>
    <lineage>
        <taxon>Eukaryota</taxon>
        <taxon>Sar</taxon>
        <taxon>Stramenopiles</taxon>
        <taxon>Oomycota</taxon>
        <taxon>Peronosporomycetes</taxon>
        <taxon>Pythiales</taxon>
        <taxon>Pythiaceae</taxon>
        <taxon>Pythium</taxon>
    </lineage>
</organism>
<dbReference type="Proteomes" id="UP001209570">
    <property type="component" value="Unassembled WGS sequence"/>
</dbReference>
<comment type="caution">
    <text evidence="1">The sequence shown here is derived from an EMBL/GenBank/DDBJ whole genome shotgun (WGS) entry which is preliminary data.</text>
</comment>
<dbReference type="InterPro" id="IPR023214">
    <property type="entry name" value="HAD_sf"/>
</dbReference>
<reference evidence="1" key="1">
    <citation type="submission" date="2021-12" db="EMBL/GenBank/DDBJ databases">
        <title>Prjna785345.</title>
        <authorList>
            <person name="Rujirawat T."/>
            <person name="Krajaejun T."/>
        </authorList>
    </citation>
    <scope>NUCLEOTIDE SEQUENCE</scope>
    <source>
        <strain evidence="1">Pi057C3</strain>
    </source>
</reference>
<dbReference type="GO" id="GO:0005829">
    <property type="term" value="C:cytosol"/>
    <property type="evidence" value="ECO:0007669"/>
    <property type="project" value="TreeGrafter"/>
</dbReference>
<dbReference type="Pfam" id="PF12710">
    <property type="entry name" value="HAD"/>
    <property type="match status" value="1"/>
</dbReference>
<evidence type="ECO:0000313" key="2">
    <source>
        <dbReference type="Proteomes" id="UP001209570"/>
    </source>
</evidence>
<dbReference type="InterPro" id="IPR036412">
    <property type="entry name" value="HAD-like_sf"/>
</dbReference>
<gene>
    <name evidence="1" type="ORF">P43SY_005550</name>
</gene>
<accession>A0AAD5M6F2</accession>
<dbReference type="Gene3D" id="3.40.50.1000">
    <property type="entry name" value="HAD superfamily/HAD-like"/>
    <property type="match status" value="1"/>
</dbReference>
<sequence>MRRFTSAAGGTSLTLCADFDQTITTKDTIALLFEAAASKHADTRARQRHDETVRALVDAYVSESNQLAARFRDASTTRAESFDAVGLDAFLRSYSEMDLRSIKRVERSKALRGIKHEDLLQLSASVQLMTACPQVLQKVSRVRVISANWSARLLHDVLAPIANTHPDMQVLTNDLVMDSDGTSTGELRLQVQSPQDKAELLRQQRGQSDDLVVFVGDSTNDLMAMLEADVGIVVAPRAESSFAQICRAFGITQLPLVSGESLHTCREKTLLARKEGRRVLFDVDGWEDIHQALDV</sequence>
<keyword evidence="2" id="KW-1185">Reference proteome</keyword>
<dbReference type="EMBL" id="JAKCXM010000060">
    <property type="protein sequence ID" value="KAJ0404592.1"/>
    <property type="molecule type" value="Genomic_DNA"/>
</dbReference>
<dbReference type="PANTHER" id="PTHR43198">
    <property type="entry name" value="BIFUNCTIONAL TH2 PROTEIN"/>
    <property type="match status" value="1"/>
</dbReference>